<feature type="transmembrane region" description="Helical" evidence="7">
    <location>
        <begin position="123"/>
        <end position="141"/>
    </location>
</feature>
<dbReference type="PIRSF" id="PIRSF016379">
    <property type="entry name" value="ENT"/>
    <property type="match status" value="1"/>
</dbReference>
<feature type="transmembrane region" description="Helical" evidence="7">
    <location>
        <begin position="369"/>
        <end position="386"/>
    </location>
</feature>
<accession>A0A067TWU6</accession>
<feature type="transmembrane region" description="Helical" evidence="7">
    <location>
        <begin position="227"/>
        <end position="247"/>
    </location>
</feature>
<feature type="transmembrane region" description="Helical" evidence="7">
    <location>
        <begin position="147"/>
        <end position="177"/>
    </location>
</feature>
<dbReference type="EMBL" id="KL142368">
    <property type="protein sequence ID" value="KDR83463.1"/>
    <property type="molecule type" value="Genomic_DNA"/>
</dbReference>
<evidence type="ECO:0000256" key="5">
    <source>
        <dbReference type="ARBA" id="ARBA00022989"/>
    </source>
</evidence>
<evidence type="ECO:0000256" key="6">
    <source>
        <dbReference type="ARBA" id="ARBA00023136"/>
    </source>
</evidence>
<sequence length="483" mass="52416">MSQSLGSPELYHAIPHSDVVNASQIELDGETAEPYLPPTDPPAFLVDSRVRWIHFILGCSVLLSWNVVITAMPFFASRLANSPLRSTFASYLTTSFTVTNVAFLAHATATSKHRSPSRQTRSSILWLTILNFLLTLSTFFVPSPGVFFAFILFNGAAQATIGAYLQTSVIAVGSLFGPQAMQATMSGQAAVAVAVSGVQVISAVASVHGKPRTYISDGSAEERSAFFFFSLSTLFLLFSAAAHAWMVRMPVYQHVAGSLEREQKKVSNEIGHEDERRGLVSGDAIALSSDKANAIRVAKLNISYEIAVAYVFVVTLAVYPPITTSIQPTNPATHPLLFSAMHFLVFNVGDFLGRYVCSFPIFLVWSSRRLLMLSGARTLFIPLFLMCNIQRGPMAVDYNPIISSDFLFMLILFLFGWSNGYVSSLCMMSAPSLEHNPRLKGRPEDVDVAATVASFCLMGGLSVGSIASFAVKAAFCGCNPFTD</sequence>
<keyword evidence="5 7" id="KW-1133">Transmembrane helix</keyword>
<dbReference type="GO" id="GO:0005886">
    <property type="term" value="C:plasma membrane"/>
    <property type="evidence" value="ECO:0007669"/>
    <property type="project" value="TreeGrafter"/>
</dbReference>
<name>A0A067TWU6_GALM3</name>
<dbReference type="GO" id="GO:0015205">
    <property type="term" value="F:nucleobase transmembrane transporter activity"/>
    <property type="evidence" value="ECO:0007669"/>
    <property type="project" value="TreeGrafter"/>
</dbReference>
<evidence type="ECO:0008006" key="10">
    <source>
        <dbReference type="Google" id="ProtNLM"/>
    </source>
</evidence>
<feature type="transmembrane region" description="Helical" evidence="7">
    <location>
        <begin position="189"/>
        <end position="207"/>
    </location>
</feature>
<organism evidence="8 9">
    <name type="scientific">Galerina marginata (strain CBS 339.88)</name>
    <dbReference type="NCBI Taxonomy" id="685588"/>
    <lineage>
        <taxon>Eukaryota</taxon>
        <taxon>Fungi</taxon>
        <taxon>Dikarya</taxon>
        <taxon>Basidiomycota</taxon>
        <taxon>Agaricomycotina</taxon>
        <taxon>Agaricomycetes</taxon>
        <taxon>Agaricomycetidae</taxon>
        <taxon>Agaricales</taxon>
        <taxon>Agaricineae</taxon>
        <taxon>Strophariaceae</taxon>
        <taxon>Galerina</taxon>
    </lineage>
</organism>
<keyword evidence="3" id="KW-0813">Transport</keyword>
<dbReference type="HOGENOM" id="CLU_021611_1_0_1"/>
<reference evidence="9" key="1">
    <citation type="journal article" date="2014" name="Proc. Natl. Acad. Sci. U.S.A.">
        <title>Extensive sampling of basidiomycete genomes demonstrates inadequacy of the white-rot/brown-rot paradigm for wood decay fungi.</title>
        <authorList>
            <person name="Riley R."/>
            <person name="Salamov A.A."/>
            <person name="Brown D.W."/>
            <person name="Nagy L.G."/>
            <person name="Floudas D."/>
            <person name="Held B.W."/>
            <person name="Levasseur A."/>
            <person name="Lombard V."/>
            <person name="Morin E."/>
            <person name="Otillar R."/>
            <person name="Lindquist E.A."/>
            <person name="Sun H."/>
            <person name="LaButti K.M."/>
            <person name="Schmutz J."/>
            <person name="Jabbour D."/>
            <person name="Luo H."/>
            <person name="Baker S.E."/>
            <person name="Pisabarro A.G."/>
            <person name="Walton J.D."/>
            <person name="Blanchette R.A."/>
            <person name="Henrissat B."/>
            <person name="Martin F."/>
            <person name="Cullen D."/>
            <person name="Hibbett D.S."/>
            <person name="Grigoriev I.V."/>
        </authorList>
    </citation>
    <scope>NUCLEOTIDE SEQUENCE [LARGE SCALE GENOMIC DNA]</scope>
    <source>
        <strain evidence="9">CBS 339.88</strain>
    </source>
</reference>
<evidence type="ECO:0000256" key="1">
    <source>
        <dbReference type="ARBA" id="ARBA00004141"/>
    </source>
</evidence>
<keyword evidence="6 7" id="KW-0472">Membrane</keyword>
<dbReference type="AlphaFoldDB" id="A0A067TWU6"/>
<proteinExistence type="inferred from homology"/>
<feature type="transmembrane region" description="Helical" evidence="7">
    <location>
        <begin position="52"/>
        <end position="76"/>
    </location>
</feature>
<evidence type="ECO:0000313" key="9">
    <source>
        <dbReference type="Proteomes" id="UP000027222"/>
    </source>
</evidence>
<feature type="transmembrane region" description="Helical" evidence="7">
    <location>
        <begin position="302"/>
        <end position="322"/>
    </location>
</feature>
<dbReference type="InterPro" id="IPR002259">
    <property type="entry name" value="Eqnu_transpt"/>
</dbReference>
<dbReference type="PANTHER" id="PTHR10332:SF88">
    <property type="entry name" value="EQUILIBRATIVE NUCLEOSIDE TRANSPORTER 1, ISOFORM A"/>
    <property type="match status" value="1"/>
</dbReference>
<evidence type="ECO:0000256" key="7">
    <source>
        <dbReference type="SAM" id="Phobius"/>
    </source>
</evidence>
<feature type="transmembrane region" description="Helical" evidence="7">
    <location>
        <begin position="406"/>
        <end position="427"/>
    </location>
</feature>
<dbReference type="Pfam" id="PF01733">
    <property type="entry name" value="Nucleoside_tran"/>
    <property type="match status" value="1"/>
</dbReference>
<gene>
    <name evidence="8" type="ORF">GALMADRAFT_55065</name>
</gene>
<keyword evidence="4 7" id="KW-0812">Transmembrane</keyword>
<comment type="subcellular location">
    <subcellularLocation>
        <location evidence="1">Membrane</location>
        <topology evidence="1">Multi-pass membrane protein</topology>
    </subcellularLocation>
</comment>
<dbReference type="OrthoDB" id="10261753at2759"/>
<feature type="transmembrane region" description="Helical" evidence="7">
    <location>
        <begin position="448"/>
        <end position="471"/>
    </location>
</feature>
<evidence type="ECO:0000256" key="3">
    <source>
        <dbReference type="ARBA" id="ARBA00022448"/>
    </source>
</evidence>
<dbReference type="PRINTS" id="PR01130">
    <property type="entry name" value="DERENTRNSPRT"/>
</dbReference>
<dbReference type="STRING" id="685588.A0A067TWU6"/>
<dbReference type="GO" id="GO:0034257">
    <property type="term" value="F:nicotinamide riboside transmembrane transporter activity"/>
    <property type="evidence" value="ECO:0007669"/>
    <property type="project" value="TreeGrafter"/>
</dbReference>
<feature type="transmembrane region" description="Helical" evidence="7">
    <location>
        <begin position="88"/>
        <end position="111"/>
    </location>
</feature>
<feature type="transmembrane region" description="Helical" evidence="7">
    <location>
        <begin position="334"/>
        <end position="357"/>
    </location>
</feature>
<dbReference type="SUPFAM" id="SSF103473">
    <property type="entry name" value="MFS general substrate transporter"/>
    <property type="match status" value="1"/>
</dbReference>
<protein>
    <recommendedName>
        <fullName evidence="10">Nucleoside transporter</fullName>
    </recommendedName>
</protein>
<evidence type="ECO:0000256" key="4">
    <source>
        <dbReference type="ARBA" id="ARBA00022692"/>
    </source>
</evidence>
<dbReference type="GO" id="GO:0000329">
    <property type="term" value="C:fungal-type vacuole membrane"/>
    <property type="evidence" value="ECO:0007669"/>
    <property type="project" value="TreeGrafter"/>
</dbReference>
<keyword evidence="9" id="KW-1185">Reference proteome</keyword>
<evidence type="ECO:0000256" key="2">
    <source>
        <dbReference type="ARBA" id="ARBA00007965"/>
    </source>
</evidence>
<dbReference type="InterPro" id="IPR036259">
    <property type="entry name" value="MFS_trans_sf"/>
</dbReference>
<comment type="similarity">
    <text evidence="2">Belongs to the SLC29A/ENT transporter (TC 2.A.57) family.</text>
</comment>
<evidence type="ECO:0000313" key="8">
    <source>
        <dbReference type="EMBL" id="KDR83463.1"/>
    </source>
</evidence>
<dbReference type="Proteomes" id="UP000027222">
    <property type="component" value="Unassembled WGS sequence"/>
</dbReference>
<dbReference type="PANTHER" id="PTHR10332">
    <property type="entry name" value="EQUILIBRATIVE NUCLEOSIDE TRANSPORTER"/>
    <property type="match status" value="1"/>
</dbReference>